<dbReference type="Proteomes" id="UP000005867">
    <property type="component" value="Chromosome"/>
</dbReference>
<accession>G7VBF4</accession>
<organism evidence="1 2">
    <name type="scientific">Pyrobaculum ferrireducens</name>
    <dbReference type="NCBI Taxonomy" id="1104324"/>
    <lineage>
        <taxon>Archaea</taxon>
        <taxon>Thermoproteota</taxon>
        <taxon>Thermoprotei</taxon>
        <taxon>Thermoproteales</taxon>
        <taxon>Thermoproteaceae</taxon>
        <taxon>Pyrobaculum</taxon>
    </lineage>
</organism>
<name>G7VBF4_9CREN</name>
<sequence>MKDDGARGLPRVVFGGISKRGLKASPPRPPPLPILSPYLKKRIEREAVASFFGFEAPRGISKRGLKVALLAYGFYVYYQTLYLKKRIERLDLPRDHVIDDILLVSQKED</sequence>
<dbReference type="HOGENOM" id="CLU_2177987_0_0_2"/>
<keyword evidence="2" id="KW-1185">Reference proteome</keyword>
<protein>
    <submittedName>
        <fullName evidence="1">Uncharacterized protein</fullName>
    </submittedName>
</protein>
<evidence type="ECO:0000313" key="1">
    <source>
        <dbReference type="EMBL" id="AET32384.1"/>
    </source>
</evidence>
<gene>
    <name evidence="1" type="ORF">P186_0943</name>
</gene>
<dbReference type="KEGG" id="pyr:P186_0943"/>
<dbReference type="AlphaFoldDB" id="G7VBF4"/>
<proteinExistence type="predicted"/>
<evidence type="ECO:0000313" key="2">
    <source>
        <dbReference type="Proteomes" id="UP000005867"/>
    </source>
</evidence>
<dbReference type="EMBL" id="CP003098">
    <property type="protein sequence ID" value="AET32384.1"/>
    <property type="molecule type" value="Genomic_DNA"/>
</dbReference>
<dbReference type="BioCyc" id="PSP1104324:GJSN-923-MONOMER"/>
<reference evidence="1 2" key="1">
    <citation type="journal article" date="2012" name="J. Bacteriol.">
        <title>Complete genome sequence of strain 1860, a crenarchaeon of the genus pyrobaculum able to grow with various electron acceptors.</title>
        <authorList>
            <person name="Mardanov A.V."/>
            <person name="Gumerov V.M."/>
            <person name="Slobodkina G.B."/>
            <person name="Beletsky A.V."/>
            <person name="Bonch-Osmolovskaya E.A."/>
            <person name="Ravin N.V."/>
            <person name="Skryabin K.G."/>
        </authorList>
    </citation>
    <scope>NUCLEOTIDE SEQUENCE [LARGE SCALE GENOMIC DNA]</scope>
    <source>
        <strain evidence="1 2">1860</strain>
    </source>
</reference>